<dbReference type="RefSeq" id="WP_177058046.1">
    <property type="nucleotide sequence ID" value="NZ_JACAPS010000015.1"/>
</dbReference>
<organism evidence="2 3">
    <name type="scientific">Pseudomonas gingeri</name>
    <dbReference type="NCBI Taxonomy" id="117681"/>
    <lineage>
        <taxon>Bacteria</taxon>
        <taxon>Pseudomonadati</taxon>
        <taxon>Pseudomonadota</taxon>
        <taxon>Gammaproteobacteria</taxon>
        <taxon>Pseudomonadales</taxon>
        <taxon>Pseudomonadaceae</taxon>
        <taxon>Pseudomonas</taxon>
    </lineage>
</organism>
<feature type="transmembrane region" description="Helical" evidence="1">
    <location>
        <begin position="25"/>
        <end position="44"/>
    </location>
</feature>
<name>A0A7Y7YFW7_9PSED</name>
<proteinExistence type="predicted"/>
<dbReference type="InterPro" id="IPR025489">
    <property type="entry name" value="DUF4381"/>
</dbReference>
<gene>
    <name evidence="2" type="ORF">HX876_24140</name>
</gene>
<sequence length="163" mass="18862">MNAPPSLAQLQEIPLPAPVSYWPQTWGWTVLLGLLIVGLLAWGVRRYWCWRQNRYRREALARLEQLSRRLEQPEALRELPEVLKRVALSMPGIPASTVTLLSGESWQRFLVEHGDNRLPTDFSQALAELAYAPDSRLQALAPEQRRQLFDQCRHWVEHHHVAA</sequence>
<dbReference type="AlphaFoldDB" id="A0A7Y7YFW7"/>
<accession>A0A7Y7YFW7</accession>
<comment type="caution">
    <text evidence="2">The sequence shown here is derived from an EMBL/GenBank/DDBJ whole genome shotgun (WGS) entry which is preliminary data.</text>
</comment>
<keyword evidence="1" id="KW-1133">Transmembrane helix</keyword>
<keyword evidence="1" id="KW-0812">Transmembrane</keyword>
<evidence type="ECO:0000256" key="1">
    <source>
        <dbReference type="SAM" id="Phobius"/>
    </source>
</evidence>
<dbReference type="Proteomes" id="UP000520592">
    <property type="component" value="Unassembled WGS sequence"/>
</dbReference>
<dbReference type="Pfam" id="PF14316">
    <property type="entry name" value="DUF4381"/>
    <property type="match status" value="1"/>
</dbReference>
<evidence type="ECO:0000313" key="2">
    <source>
        <dbReference type="EMBL" id="NWC35470.1"/>
    </source>
</evidence>
<protein>
    <submittedName>
        <fullName evidence="2">DUF4381 domain-containing protein</fullName>
    </submittedName>
</protein>
<reference evidence="2 3" key="1">
    <citation type="submission" date="2020-04" db="EMBL/GenBank/DDBJ databases">
        <title>Molecular characterization of pseudomonads from Agaricus bisporus reveal novel blotch 2 pathogens in Western Europe.</title>
        <authorList>
            <person name="Taparia T."/>
            <person name="Krijger M."/>
            <person name="Haynes E."/>
            <person name="Elpinstone J.G."/>
            <person name="Noble R."/>
            <person name="Van Der Wolf J."/>
        </authorList>
    </citation>
    <scope>NUCLEOTIDE SEQUENCE [LARGE SCALE GENOMIC DNA]</scope>
    <source>
        <strain evidence="2 3">IPO3737</strain>
    </source>
</reference>
<keyword evidence="1" id="KW-0472">Membrane</keyword>
<dbReference type="EMBL" id="JACAQD010000032">
    <property type="protein sequence ID" value="NWC35470.1"/>
    <property type="molecule type" value="Genomic_DNA"/>
</dbReference>
<evidence type="ECO:0000313" key="3">
    <source>
        <dbReference type="Proteomes" id="UP000520592"/>
    </source>
</evidence>